<dbReference type="PANTHER" id="PTHR11579:SF0">
    <property type="entry name" value="PROTEIN-L-ISOASPARTATE(D-ASPARTATE) O-METHYLTRANSFERASE"/>
    <property type="match status" value="1"/>
</dbReference>
<dbReference type="KEGG" id="mpd:MCP_2064"/>
<dbReference type="GO" id="GO:0032259">
    <property type="term" value="P:methylation"/>
    <property type="evidence" value="ECO:0007669"/>
    <property type="project" value="UniProtKB-KW"/>
</dbReference>
<organism evidence="10 11">
    <name type="scientific">Methanocella paludicola (strain DSM 17711 / JCM 13418 / NBRC 101707 / SANAE)</name>
    <dbReference type="NCBI Taxonomy" id="304371"/>
    <lineage>
        <taxon>Archaea</taxon>
        <taxon>Methanobacteriati</taxon>
        <taxon>Methanobacteriota</taxon>
        <taxon>Stenosarchaea group</taxon>
        <taxon>Methanomicrobia</taxon>
        <taxon>Methanocellales</taxon>
        <taxon>Methanocellaceae</taxon>
        <taxon>Methanocella</taxon>
    </lineage>
</organism>
<reference evidence="10 11" key="2">
    <citation type="journal article" date="2008" name="Int. J. Syst. Evol. Microbiol.">
        <title>Methanocella paludicola gen. nov., sp. nov., a methane-producing archaeon, the first isolate of the lineage 'Rice Cluster I', and proposal of the new archaeal order Methanocellales ord. nov.</title>
        <authorList>
            <person name="Sakai S."/>
            <person name="Imachi H."/>
            <person name="Hanada S."/>
            <person name="Ohashi A."/>
            <person name="Harada H."/>
            <person name="Kamagata Y."/>
        </authorList>
    </citation>
    <scope>NUCLEOTIDE SEQUENCE [LARGE SCALE GENOMIC DNA]</scope>
    <source>
        <strain evidence="11">DSM 17711 / JCM 13418 / NBRC 101707 / SANAE</strain>
    </source>
</reference>
<reference evidence="10 11" key="1">
    <citation type="journal article" date="2007" name="Appl. Environ. Microbiol.">
        <title>Isolation of key methanogens for global methane emission from rice paddy fields: a novel isolate affiliated with the clone cluster rice cluster I.</title>
        <authorList>
            <person name="Sakai S."/>
            <person name="Imachi H."/>
            <person name="Sekiguchi Y."/>
            <person name="Ohashi A."/>
            <person name="Harada H."/>
            <person name="Kamagata Y."/>
        </authorList>
    </citation>
    <scope>NUCLEOTIDE SEQUENCE [LARGE SCALE GENOMIC DNA]</scope>
    <source>
        <strain evidence="11">DSM 17711 / JCM 13418 / NBRC 101707 / SANAE</strain>
    </source>
</reference>
<comment type="catalytic activity">
    <reaction evidence="8 9">
        <text>[protein]-L-isoaspartate + S-adenosyl-L-methionine = [protein]-L-isoaspartate alpha-methyl ester + S-adenosyl-L-homocysteine</text>
        <dbReference type="Rhea" id="RHEA:12705"/>
        <dbReference type="Rhea" id="RHEA-COMP:12143"/>
        <dbReference type="Rhea" id="RHEA-COMP:12144"/>
        <dbReference type="ChEBI" id="CHEBI:57856"/>
        <dbReference type="ChEBI" id="CHEBI:59789"/>
        <dbReference type="ChEBI" id="CHEBI:90596"/>
        <dbReference type="ChEBI" id="CHEBI:90598"/>
        <dbReference type="EC" id="2.1.1.77"/>
    </reaction>
</comment>
<dbReference type="InterPro" id="IPR000682">
    <property type="entry name" value="PCMT"/>
</dbReference>
<name>D1Z0B4_METPS</name>
<dbReference type="PATRIC" id="fig|304371.9.peg.2108"/>
<evidence type="ECO:0000256" key="5">
    <source>
        <dbReference type="ARBA" id="ARBA00022679"/>
    </source>
</evidence>
<evidence type="ECO:0000256" key="2">
    <source>
        <dbReference type="ARBA" id="ARBA00005369"/>
    </source>
</evidence>
<dbReference type="GO" id="GO:0005737">
    <property type="term" value="C:cytoplasm"/>
    <property type="evidence" value="ECO:0007669"/>
    <property type="project" value="UniProtKB-SubCell"/>
</dbReference>
<protein>
    <recommendedName>
        <fullName evidence="9">Protein-L-isoaspartate O-methyltransferase</fullName>
        <ecNumber evidence="9">2.1.1.77</ecNumber>
    </recommendedName>
    <alternativeName>
        <fullName evidence="9">L-isoaspartyl protein carboxyl methyltransferase</fullName>
    </alternativeName>
    <alternativeName>
        <fullName evidence="9">Protein L-isoaspartyl methyltransferase</fullName>
    </alternativeName>
    <alternativeName>
        <fullName evidence="9">Protein-beta-aspartate methyltransferase</fullName>
        <shortName evidence="9">PIMT</shortName>
    </alternativeName>
</protein>
<comment type="similarity">
    <text evidence="2 9">Belongs to the methyltransferase superfamily. L-isoaspartyl/D-aspartyl protein methyltransferase family.</text>
</comment>
<dbReference type="eggNOG" id="arCOG00976">
    <property type="taxonomic scope" value="Archaea"/>
</dbReference>
<comment type="subcellular location">
    <subcellularLocation>
        <location evidence="1 9">Cytoplasm</location>
    </subcellularLocation>
</comment>
<dbReference type="SUPFAM" id="SSF53335">
    <property type="entry name" value="S-adenosyl-L-methionine-dependent methyltransferases"/>
    <property type="match status" value="1"/>
</dbReference>
<evidence type="ECO:0000256" key="1">
    <source>
        <dbReference type="ARBA" id="ARBA00004496"/>
    </source>
</evidence>
<dbReference type="NCBIfam" id="TIGR00080">
    <property type="entry name" value="pimt"/>
    <property type="match status" value="1"/>
</dbReference>
<dbReference type="GO" id="GO:0004719">
    <property type="term" value="F:protein-L-isoaspartate (D-aspartate) O-methyltransferase activity"/>
    <property type="evidence" value="ECO:0007669"/>
    <property type="project" value="UniProtKB-UniRule"/>
</dbReference>
<dbReference type="PROSITE" id="PS01279">
    <property type="entry name" value="PCMT"/>
    <property type="match status" value="1"/>
</dbReference>
<keyword evidence="3 9" id="KW-0963">Cytoplasm</keyword>
<dbReference type="GO" id="GO:0030091">
    <property type="term" value="P:protein repair"/>
    <property type="evidence" value="ECO:0007669"/>
    <property type="project" value="UniProtKB-UniRule"/>
</dbReference>
<evidence type="ECO:0000313" key="10">
    <source>
        <dbReference type="EMBL" id="BAI62136.1"/>
    </source>
</evidence>
<proteinExistence type="inferred from homology"/>
<dbReference type="AlphaFoldDB" id="D1Z0B4"/>
<dbReference type="FunFam" id="3.40.50.150:FF:000010">
    <property type="entry name" value="Protein-L-isoaspartate O-methyltransferase"/>
    <property type="match status" value="1"/>
</dbReference>
<accession>D1Z0B4</accession>
<dbReference type="NCBIfam" id="NF001453">
    <property type="entry name" value="PRK00312.1"/>
    <property type="match status" value="1"/>
</dbReference>
<evidence type="ECO:0000256" key="4">
    <source>
        <dbReference type="ARBA" id="ARBA00022603"/>
    </source>
</evidence>
<evidence type="ECO:0000256" key="9">
    <source>
        <dbReference type="HAMAP-Rule" id="MF_00090"/>
    </source>
</evidence>
<dbReference type="InterPro" id="IPR029063">
    <property type="entry name" value="SAM-dependent_MTases_sf"/>
</dbReference>
<keyword evidence="4 9" id="KW-0489">Methyltransferase</keyword>
<dbReference type="EC" id="2.1.1.77" evidence="9"/>
<reference evidence="11" key="3">
    <citation type="journal article" date="2011" name="PLoS ONE">
        <title>Genome sequence of a mesophilic hydrogenotrophic methanogen Methanocella paludicola, the first cultivated representative of the order Methanocellales.</title>
        <authorList>
            <person name="Sakai S."/>
            <person name="Takaki Y."/>
            <person name="Shimamura S."/>
            <person name="Sekine M."/>
            <person name="Tajima T."/>
            <person name="Kosugi H."/>
            <person name="Ichikawa N."/>
            <person name="Tasumi E."/>
            <person name="Hiraki A.T."/>
            <person name="Shimizu A."/>
            <person name="Kato Y."/>
            <person name="Nishiko R."/>
            <person name="Mori K."/>
            <person name="Fujita N."/>
            <person name="Imachi H."/>
            <person name="Takai K."/>
        </authorList>
    </citation>
    <scope>NUCLEOTIDE SEQUENCE [LARGE SCALE GENOMIC DNA]</scope>
    <source>
        <strain evidence="11">DSM 17711 / JCM 13418 / NBRC 101707 / SANAE</strain>
    </source>
</reference>
<comment type="function">
    <text evidence="7 9">Catalyzes the methyl esterification of L-isoaspartyl residues in peptides and proteins that result from spontaneous decomposition of normal L-aspartyl and L-asparaginyl residues. It plays a role in the repair and/or degradation of damaged proteins.</text>
</comment>
<dbReference type="FunCoup" id="D1Z0B4">
    <property type="interactions" value="59"/>
</dbReference>
<evidence type="ECO:0000313" key="11">
    <source>
        <dbReference type="Proteomes" id="UP000001882"/>
    </source>
</evidence>
<dbReference type="Pfam" id="PF01135">
    <property type="entry name" value="PCMT"/>
    <property type="match status" value="1"/>
</dbReference>
<keyword evidence="5 9" id="KW-0808">Transferase</keyword>
<dbReference type="Gene3D" id="3.40.50.150">
    <property type="entry name" value="Vaccinia Virus protein VP39"/>
    <property type="match status" value="1"/>
</dbReference>
<dbReference type="PANTHER" id="PTHR11579">
    <property type="entry name" value="PROTEIN-L-ISOASPARTATE O-METHYLTRANSFERASE"/>
    <property type="match status" value="1"/>
</dbReference>
<keyword evidence="6 9" id="KW-0949">S-adenosyl-L-methionine</keyword>
<dbReference type="CDD" id="cd02440">
    <property type="entry name" value="AdoMet_MTases"/>
    <property type="match status" value="1"/>
</dbReference>
<dbReference type="InParanoid" id="D1Z0B4"/>
<evidence type="ECO:0000256" key="6">
    <source>
        <dbReference type="ARBA" id="ARBA00022691"/>
    </source>
</evidence>
<dbReference type="EMBL" id="AP011532">
    <property type="protein sequence ID" value="BAI62136.1"/>
    <property type="molecule type" value="Genomic_DNA"/>
</dbReference>
<sequence length="185" mass="19951">MSRVPRHLFVPDNVRENAYVDVPLPIGEGQTISAPSMVAIMCDVLDVRDGDSVLEVGTGWGYHAAIMSVLAGHGMVYTVERLPSLAMRAREIYRDLGFINIDVVVGDGSQGLPEHAPYDRISVAAAAPAIPQPLVDELKDGGRMVIPVGQYYQDLYLVEKADGKVHTSTKGGVAFVPLVGKYGFK</sequence>
<evidence type="ECO:0000256" key="3">
    <source>
        <dbReference type="ARBA" id="ARBA00022490"/>
    </source>
</evidence>
<evidence type="ECO:0000256" key="7">
    <source>
        <dbReference type="ARBA" id="ARBA00025330"/>
    </source>
</evidence>
<keyword evidence="11" id="KW-1185">Reference proteome</keyword>
<feature type="active site" evidence="9">
    <location>
        <position position="33"/>
    </location>
</feature>
<dbReference type="HAMAP" id="MF_00090">
    <property type="entry name" value="PIMT"/>
    <property type="match status" value="1"/>
</dbReference>
<dbReference type="STRING" id="304371.MCP_2064"/>
<dbReference type="Proteomes" id="UP000001882">
    <property type="component" value="Chromosome"/>
</dbReference>
<evidence type="ECO:0000256" key="8">
    <source>
        <dbReference type="ARBA" id="ARBA00029295"/>
    </source>
</evidence>
<gene>
    <name evidence="9 10" type="primary">pcm</name>
    <name evidence="10" type="ordered locus">MCP_2064</name>
</gene>